<feature type="compositionally biased region" description="Acidic residues" evidence="1">
    <location>
        <begin position="310"/>
        <end position="319"/>
    </location>
</feature>
<feature type="compositionally biased region" description="Low complexity" evidence="1">
    <location>
        <begin position="17"/>
        <end position="30"/>
    </location>
</feature>
<evidence type="ECO:0000313" key="2">
    <source>
        <dbReference type="EMBL" id="EPT01214.1"/>
    </source>
</evidence>
<feature type="region of interest" description="Disordered" evidence="1">
    <location>
        <begin position="355"/>
        <end position="412"/>
    </location>
</feature>
<sequence>MDAFAQYSPLFTSGLLTGTPAATPSTSRSPSMKRRRGKAVDSLPCTVNTVSFQAAVHSPRDPNALFLTLVPHRQWDDDDRSFLSLDLAESASMRSMSLRRKDTATSRSSVAFGRSGAGSPTARTHNNHTFSFSHFLPAKRPTSKMRKSSRDSLLPSPKPAPSISLPEPPTSAPAATRGRRTSNHTLTLSTILSEQPSLSYPWSPMHRASHSAPSLLSPTEASRQSSMVLPPDSSDHSYLLFSPTSPTTPSFSYKLVPSPVSAPAAMPTRNQSFRSVASLNTRLRNRSAALAVLEGRTHRAARVGSFMSFGDDEDEDAEEQERTQAHSSTQSQEGSFTHDVNNRLLQVLHEEEDVVIPHSHSPSCSRARTPMPASAPAYQQEASFVPPVSRSTSGSRSRSNSTPPKLSRRGTLESLLSPLANFIDFREDEGSTRSWRSFVEFSS</sequence>
<dbReference type="AlphaFoldDB" id="S8EDD9"/>
<dbReference type="eggNOG" id="ENOG502SV5J">
    <property type="taxonomic scope" value="Eukaryota"/>
</dbReference>
<evidence type="ECO:0000313" key="3">
    <source>
        <dbReference type="Proteomes" id="UP000015241"/>
    </source>
</evidence>
<feature type="compositionally biased region" description="Polar residues" evidence="1">
    <location>
        <begin position="211"/>
        <end position="227"/>
    </location>
</feature>
<reference evidence="2 3" key="1">
    <citation type="journal article" date="2012" name="Science">
        <title>The Paleozoic origin of enzymatic lignin decomposition reconstructed from 31 fungal genomes.</title>
        <authorList>
            <person name="Floudas D."/>
            <person name="Binder M."/>
            <person name="Riley R."/>
            <person name="Barry K."/>
            <person name="Blanchette R.A."/>
            <person name="Henrissat B."/>
            <person name="Martinez A.T."/>
            <person name="Otillar R."/>
            <person name="Spatafora J.W."/>
            <person name="Yadav J.S."/>
            <person name="Aerts A."/>
            <person name="Benoit I."/>
            <person name="Boyd A."/>
            <person name="Carlson A."/>
            <person name="Copeland A."/>
            <person name="Coutinho P.M."/>
            <person name="de Vries R.P."/>
            <person name="Ferreira P."/>
            <person name="Findley K."/>
            <person name="Foster B."/>
            <person name="Gaskell J."/>
            <person name="Glotzer D."/>
            <person name="Gorecki P."/>
            <person name="Heitman J."/>
            <person name="Hesse C."/>
            <person name="Hori C."/>
            <person name="Igarashi K."/>
            <person name="Jurgens J.A."/>
            <person name="Kallen N."/>
            <person name="Kersten P."/>
            <person name="Kohler A."/>
            <person name="Kuees U."/>
            <person name="Kumar T.K.A."/>
            <person name="Kuo A."/>
            <person name="LaButti K."/>
            <person name="Larrondo L.F."/>
            <person name="Lindquist E."/>
            <person name="Ling A."/>
            <person name="Lombard V."/>
            <person name="Lucas S."/>
            <person name="Lundell T."/>
            <person name="Martin R."/>
            <person name="McLaughlin D.J."/>
            <person name="Morgenstern I."/>
            <person name="Morin E."/>
            <person name="Murat C."/>
            <person name="Nagy L.G."/>
            <person name="Nolan M."/>
            <person name="Ohm R.A."/>
            <person name="Patyshakuliyeva A."/>
            <person name="Rokas A."/>
            <person name="Ruiz-Duenas F.J."/>
            <person name="Sabat G."/>
            <person name="Salamov A."/>
            <person name="Samejima M."/>
            <person name="Schmutz J."/>
            <person name="Slot J.C."/>
            <person name="St John F."/>
            <person name="Stenlid J."/>
            <person name="Sun H."/>
            <person name="Sun S."/>
            <person name="Syed K."/>
            <person name="Tsang A."/>
            <person name="Wiebenga A."/>
            <person name="Young D."/>
            <person name="Pisabarro A."/>
            <person name="Eastwood D.C."/>
            <person name="Martin F."/>
            <person name="Cullen D."/>
            <person name="Grigoriev I.V."/>
            <person name="Hibbett D.S."/>
        </authorList>
    </citation>
    <scope>NUCLEOTIDE SEQUENCE</scope>
    <source>
        <strain evidence="3">FP-58527</strain>
    </source>
</reference>
<name>S8EDD9_FOMSC</name>
<dbReference type="EMBL" id="KE504143">
    <property type="protein sequence ID" value="EPT01214.1"/>
    <property type="molecule type" value="Genomic_DNA"/>
</dbReference>
<feature type="compositionally biased region" description="Low complexity" evidence="1">
    <location>
        <begin position="389"/>
        <end position="401"/>
    </location>
</feature>
<dbReference type="STRING" id="743788.S8EDD9"/>
<feature type="compositionally biased region" description="Pro residues" evidence="1">
    <location>
        <begin position="156"/>
        <end position="171"/>
    </location>
</feature>
<feature type="compositionally biased region" description="Polar residues" evidence="1">
    <location>
        <begin position="325"/>
        <end position="337"/>
    </location>
</feature>
<feature type="compositionally biased region" description="Polar residues" evidence="1">
    <location>
        <begin position="121"/>
        <end position="132"/>
    </location>
</feature>
<dbReference type="HOGENOM" id="CLU_057168_0_0_1"/>
<evidence type="ECO:0000256" key="1">
    <source>
        <dbReference type="SAM" id="MobiDB-lite"/>
    </source>
</evidence>
<feature type="region of interest" description="Disordered" evidence="1">
    <location>
        <begin position="304"/>
        <end position="337"/>
    </location>
</feature>
<keyword evidence="3" id="KW-1185">Reference proteome</keyword>
<dbReference type="InParanoid" id="S8EDD9"/>
<dbReference type="Proteomes" id="UP000015241">
    <property type="component" value="Unassembled WGS sequence"/>
</dbReference>
<feature type="region of interest" description="Disordered" evidence="1">
    <location>
        <begin position="98"/>
        <end position="183"/>
    </location>
</feature>
<feature type="region of interest" description="Disordered" evidence="1">
    <location>
        <begin position="203"/>
        <end position="231"/>
    </location>
</feature>
<dbReference type="OrthoDB" id="3260393at2759"/>
<organism evidence="2 3">
    <name type="scientific">Fomitopsis schrenkii</name>
    <name type="common">Brown rot fungus</name>
    <dbReference type="NCBI Taxonomy" id="2126942"/>
    <lineage>
        <taxon>Eukaryota</taxon>
        <taxon>Fungi</taxon>
        <taxon>Dikarya</taxon>
        <taxon>Basidiomycota</taxon>
        <taxon>Agaricomycotina</taxon>
        <taxon>Agaricomycetes</taxon>
        <taxon>Polyporales</taxon>
        <taxon>Fomitopsis</taxon>
    </lineage>
</organism>
<protein>
    <submittedName>
        <fullName evidence="2">Uncharacterized protein</fullName>
    </submittedName>
</protein>
<accession>S8EDD9</accession>
<proteinExistence type="predicted"/>
<feature type="region of interest" description="Disordered" evidence="1">
    <location>
        <begin position="16"/>
        <end position="40"/>
    </location>
</feature>
<gene>
    <name evidence="2" type="ORF">FOMPIDRAFT_1048935</name>
</gene>